<evidence type="ECO:0000313" key="2">
    <source>
        <dbReference type="EMBL" id="CAE0374360.1"/>
    </source>
</evidence>
<reference evidence="2" key="1">
    <citation type="submission" date="2021-01" db="EMBL/GenBank/DDBJ databases">
        <authorList>
            <person name="Corre E."/>
            <person name="Pelletier E."/>
            <person name="Niang G."/>
            <person name="Scheremetjew M."/>
            <person name="Finn R."/>
            <person name="Kale V."/>
            <person name="Holt S."/>
            <person name="Cochrane G."/>
            <person name="Meng A."/>
            <person name="Brown T."/>
            <person name="Cohen L."/>
        </authorList>
    </citation>
    <scope>NUCLEOTIDE SEQUENCE</scope>
    <source>
        <strain evidence="2">CCMP1510</strain>
    </source>
</reference>
<sequence>MDTWRALRLPLQAALKDLRSQLVHEACDLVASVALSLNDEHGIPVIWACKDGGRMLMREIVPTLFELLSSGNKTSAQFVDECVQIVVKRCRYRHFISTVAEYSTRKSVHARECCADYCRELATTWGSVYFTKHEGLLYTLERVILRLLDDSASQVRVAARQAFKALETQWPQRGSELRLELDPRTVKLLGASESRQDSGVTTARKRVKKHVLSARDIDRHVAGVSSRTEKFNNKKVIVPTSSSIKGKTTTLRPGENKIDETQIKKSTLFSSTPLKKLQHKENDNPTDLIQLKPGDRVRVQRCKSGTIRFVGETSFAAGVWIGVELDAPDGKHDGTVRGHRYYQAPPLSGLFVRPIHVAKLDEQDAIAAELPLASRLACDHKRFLKRLLDELQTQLATFDTFEQTDLTRDVALDFIDKAALAPSPFRSILDHHANHLSTLLGMSLQGGGGAPSSDIPPPPP</sequence>
<dbReference type="EMBL" id="HBIJ01023073">
    <property type="protein sequence ID" value="CAE0374360.1"/>
    <property type="molecule type" value="Transcribed_RNA"/>
</dbReference>
<dbReference type="InterPro" id="IPR016024">
    <property type="entry name" value="ARM-type_fold"/>
</dbReference>
<dbReference type="Gene3D" id="1.25.10.10">
    <property type="entry name" value="Leucine-rich Repeat Variant"/>
    <property type="match status" value="1"/>
</dbReference>
<dbReference type="SUPFAM" id="SSF74924">
    <property type="entry name" value="Cap-Gly domain"/>
    <property type="match status" value="1"/>
</dbReference>
<dbReference type="InterPro" id="IPR011989">
    <property type="entry name" value="ARM-like"/>
</dbReference>
<dbReference type="Pfam" id="PF12348">
    <property type="entry name" value="CLASP_N"/>
    <property type="match status" value="1"/>
</dbReference>
<dbReference type="PANTHER" id="PTHR18916">
    <property type="entry name" value="DYNACTIN 1-RELATED MICROTUBULE-BINDING"/>
    <property type="match status" value="1"/>
</dbReference>
<dbReference type="PROSITE" id="PS50245">
    <property type="entry name" value="CAP_GLY_2"/>
    <property type="match status" value="1"/>
</dbReference>
<dbReference type="InterPro" id="IPR024395">
    <property type="entry name" value="CLASP_N_dom"/>
</dbReference>
<dbReference type="SMART" id="SM01052">
    <property type="entry name" value="CAP_GLY"/>
    <property type="match status" value="1"/>
</dbReference>
<organism evidence="2">
    <name type="scientific">Aureoumbra lagunensis</name>
    <dbReference type="NCBI Taxonomy" id="44058"/>
    <lineage>
        <taxon>Eukaryota</taxon>
        <taxon>Sar</taxon>
        <taxon>Stramenopiles</taxon>
        <taxon>Ochrophyta</taxon>
        <taxon>Pelagophyceae</taxon>
        <taxon>Pelagomonadales</taxon>
        <taxon>Aureoumbra</taxon>
    </lineage>
</organism>
<evidence type="ECO:0000259" key="1">
    <source>
        <dbReference type="PROSITE" id="PS50245"/>
    </source>
</evidence>
<accession>A0A7S3K737</accession>
<feature type="domain" description="CAP-Gly" evidence="1">
    <location>
        <begin position="311"/>
        <end position="353"/>
    </location>
</feature>
<dbReference type="Pfam" id="PF01302">
    <property type="entry name" value="CAP_GLY"/>
    <property type="match status" value="1"/>
</dbReference>
<gene>
    <name evidence="2" type="ORF">ALAG00032_LOCUS15163</name>
</gene>
<dbReference type="SUPFAM" id="SSF48371">
    <property type="entry name" value="ARM repeat"/>
    <property type="match status" value="1"/>
</dbReference>
<protein>
    <recommendedName>
        <fullName evidence="1">CAP-Gly domain-containing protein</fullName>
    </recommendedName>
</protein>
<dbReference type="InterPro" id="IPR000938">
    <property type="entry name" value="CAP-Gly_domain"/>
</dbReference>
<name>A0A7S3K737_9STRA</name>
<dbReference type="Gene3D" id="2.30.30.190">
    <property type="entry name" value="CAP Gly-rich-like domain"/>
    <property type="match status" value="1"/>
</dbReference>
<dbReference type="InterPro" id="IPR036859">
    <property type="entry name" value="CAP-Gly_dom_sf"/>
</dbReference>
<proteinExistence type="predicted"/>
<dbReference type="AlphaFoldDB" id="A0A7S3K737"/>